<organism evidence="2 3">
    <name type="scientific">Candidatus Brocadia sapporoensis</name>
    <dbReference type="NCBI Taxonomy" id="392547"/>
    <lineage>
        <taxon>Bacteria</taxon>
        <taxon>Pseudomonadati</taxon>
        <taxon>Planctomycetota</taxon>
        <taxon>Candidatus Brocadiia</taxon>
        <taxon>Candidatus Brocadiales</taxon>
        <taxon>Candidatus Brocadiaceae</taxon>
        <taxon>Candidatus Brocadia</taxon>
    </lineage>
</organism>
<feature type="domain" description="HMA" evidence="1">
    <location>
        <begin position="1"/>
        <end position="58"/>
    </location>
</feature>
<reference evidence="2 3" key="1">
    <citation type="journal article" date="2016" name="Genome Announc.">
        <title>Draft Genome Sequence of the Anaerobic Ammonium-Oxidizing Bacterium 'Candidatus Brocadia sp. 40'.</title>
        <authorList>
            <person name="Ali M."/>
            <person name="Haroon M.F."/>
            <person name="Narita Y."/>
            <person name="Zhang L."/>
            <person name="Rangel Shaw D."/>
            <person name="Okabe S."/>
            <person name="Saikaly P.E."/>
        </authorList>
    </citation>
    <scope>NUCLEOTIDE SEQUENCE [LARGE SCALE GENOMIC DNA]</scope>
    <source>
        <strain evidence="2 3">40</strain>
    </source>
</reference>
<evidence type="ECO:0000313" key="3">
    <source>
        <dbReference type="Proteomes" id="UP000242219"/>
    </source>
</evidence>
<keyword evidence="3" id="KW-1185">Reference proteome</keyword>
<comment type="caution">
    <text evidence="2">The sequence shown here is derived from an EMBL/GenBank/DDBJ whole genome shotgun (WGS) entry which is preliminary data.</text>
</comment>
<dbReference type="InterPro" id="IPR006121">
    <property type="entry name" value="HMA_dom"/>
</dbReference>
<dbReference type="Gene3D" id="3.30.70.100">
    <property type="match status" value="1"/>
</dbReference>
<evidence type="ECO:0000259" key="1">
    <source>
        <dbReference type="PROSITE" id="PS50846"/>
    </source>
</evidence>
<evidence type="ECO:0000313" key="2">
    <source>
        <dbReference type="EMBL" id="OQD45938.1"/>
    </source>
</evidence>
<dbReference type="PROSITE" id="PS50846">
    <property type="entry name" value="HMA_2"/>
    <property type="match status" value="1"/>
</dbReference>
<protein>
    <recommendedName>
        <fullName evidence="1">HMA domain-containing protein</fullName>
    </recommendedName>
</protein>
<dbReference type="EMBL" id="MJUW02000068">
    <property type="protein sequence ID" value="OQD45938.1"/>
    <property type="molecule type" value="Genomic_DNA"/>
</dbReference>
<dbReference type="SUPFAM" id="SSF55008">
    <property type="entry name" value="HMA, heavy metal-associated domain"/>
    <property type="match status" value="1"/>
</dbReference>
<dbReference type="Proteomes" id="UP000242219">
    <property type="component" value="Unassembled WGS sequence"/>
</dbReference>
<dbReference type="InterPro" id="IPR036163">
    <property type="entry name" value="HMA_dom_sf"/>
</dbReference>
<name>A0A1V6M0M4_9BACT</name>
<gene>
    <name evidence="2" type="ORF">BIY37_05750</name>
</gene>
<sequence length="115" mass="12666">MDCQDGAVIVERMLNVLAGIKNFEIYLFTQGVKVICDPSLISVQQIIKSIAETGMKASVVKDVRAKYRMELASKGAFVRKDGQEMVLLSTGCLWPTHGAIEPAILITQQGIWVIK</sequence>
<dbReference type="RefSeq" id="WP_070066872.1">
    <property type="nucleotide sequence ID" value="NZ_MJUW02000068.1"/>
</dbReference>
<dbReference type="AlphaFoldDB" id="A0A1V6M0M4"/>
<proteinExistence type="predicted"/>
<accession>A0A1V6M0M4</accession>
<dbReference type="GO" id="GO:0046872">
    <property type="term" value="F:metal ion binding"/>
    <property type="evidence" value="ECO:0007669"/>
    <property type="project" value="InterPro"/>
</dbReference>